<dbReference type="Pfam" id="PF02897">
    <property type="entry name" value="Peptidase_S9_N"/>
    <property type="match status" value="1"/>
</dbReference>
<dbReference type="PRINTS" id="PR00862">
    <property type="entry name" value="PROLIGOPTASE"/>
</dbReference>
<dbReference type="Pfam" id="PF00326">
    <property type="entry name" value="Peptidase_S9"/>
    <property type="match status" value="1"/>
</dbReference>
<protein>
    <submittedName>
        <fullName evidence="8">Oligopeptidase B</fullName>
        <ecNumber evidence="8">3.4.21.83</ecNumber>
    </submittedName>
</protein>
<dbReference type="EMBL" id="JACCFW010000001">
    <property type="protein sequence ID" value="NYJ75098.1"/>
    <property type="molecule type" value="Genomic_DNA"/>
</dbReference>
<dbReference type="RefSeq" id="WP_179481485.1">
    <property type="nucleotide sequence ID" value="NZ_JACCFW010000001.1"/>
</dbReference>
<dbReference type="Proteomes" id="UP000571817">
    <property type="component" value="Unassembled WGS sequence"/>
</dbReference>
<comment type="caution">
    <text evidence="8">The sequence shown here is derived from an EMBL/GenBank/DDBJ whole genome shotgun (WGS) entry which is preliminary data.</text>
</comment>
<keyword evidence="2" id="KW-0645">Protease</keyword>
<evidence type="ECO:0000256" key="3">
    <source>
        <dbReference type="ARBA" id="ARBA00022801"/>
    </source>
</evidence>
<dbReference type="GO" id="GO:0004252">
    <property type="term" value="F:serine-type endopeptidase activity"/>
    <property type="evidence" value="ECO:0007669"/>
    <property type="project" value="UniProtKB-EC"/>
</dbReference>
<evidence type="ECO:0000313" key="8">
    <source>
        <dbReference type="EMBL" id="NYJ75098.1"/>
    </source>
</evidence>
<sequence length="704" mass="77585">MAPHEVSAPVARRTPTVREHHGDRFEDQWEWLRDKNSREVIAHLEAENAYTQARTAHLQPLVETIFEEIRGHVVETDVDVPVRKGDWWYYSRTAEGAQYAVHCRAPYLQGAARPVPAPGAPVDGEVVLLDENHEAGAHEFFELGGLEISPDGRFLALLVDVSGDERYDLQVRDLVTGAVLDQSVQDAHYGLAWSFDARTVFYIRHDDAWRPHQIWRHTVGSDPAGDVLVREEADPEFGIGFEVSRDDRWLIVESESRTSSEVLLGDLTRPDADLVMVEPRAAEVEYSVEVDGDRIFIAHNLRRPDFDLAQAPLATPGRAHWTPVLQLVDDERLEGVDAFAGFVAVSLRSGGLPTVRVLPKHGDGLGDAVHVPTDSPLAVVRLGANAEYDESTLRLAMGSYLLPPSVLQFDPASGDLQVLKQQEVPGYTPQDYLEERLWARGDDGTQVPISLVRRRDVVADGSNPGLVSGYGSYEIPSDPRFSASRLSLLDRGVVFAVAHVRGGGELGRRWWDEGKMLAKRNTFTDFVACSRALIDAGWVSPDRLAAEGGSAGGLLMGAVVNLAPELYRAVHAAVPFVDALTTILDPSLPLTVGEWQEWGDPLHDASVYAYMKTYSPYENVAATAYPAILATTSLNDTRVFFVEPAKWVQQLRATVTSDPVDRPVLLKCEMVAGHGGVSGRYDAWRDTAFELAFLLDQLGATALR</sequence>
<dbReference type="GO" id="GO:0006508">
    <property type="term" value="P:proteolysis"/>
    <property type="evidence" value="ECO:0007669"/>
    <property type="project" value="UniProtKB-KW"/>
</dbReference>
<dbReference type="Gene3D" id="3.40.50.1820">
    <property type="entry name" value="alpha/beta hydrolase"/>
    <property type="match status" value="1"/>
</dbReference>
<gene>
    <name evidence="8" type="ORF">HNR15_002061</name>
</gene>
<reference evidence="8 9" key="1">
    <citation type="submission" date="2020-07" db="EMBL/GenBank/DDBJ databases">
        <title>Sequencing the genomes of 1000 actinobacteria strains.</title>
        <authorList>
            <person name="Klenk H.-P."/>
        </authorList>
    </citation>
    <scope>NUCLEOTIDE SEQUENCE [LARGE SCALE GENOMIC DNA]</scope>
    <source>
        <strain evidence="8 9">DSM 29531</strain>
    </source>
</reference>
<evidence type="ECO:0000259" key="7">
    <source>
        <dbReference type="Pfam" id="PF02897"/>
    </source>
</evidence>
<evidence type="ECO:0000256" key="1">
    <source>
        <dbReference type="ARBA" id="ARBA00005228"/>
    </source>
</evidence>
<dbReference type="PANTHER" id="PTHR11757:SF19">
    <property type="entry name" value="PROLYL ENDOPEPTIDASE-LIKE"/>
    <property type="match status" value="1"/>
</dbReference>
<comment type="similarity">
    <text evidence="1">Belongs to the peptidase S9A family.</text>
</comment>
<evidence type="ECO:0000256" key="2">
    <source>
        <dbReference type="ARBA" id="ARBA00022670"/>
    </source>
</evidence>
<keyword evidence="9" id="KW-1185">Reference proteome</keyword>
<evidence type="ECO:0000259" key="6">
    <source>
        <dbReference type="Pfam" id="PF00326"/>
    </source>
</evidence>
<dbReference type="SUPFAM" id="SSF53474">
    <property type="entry name" value="alpha/beta-Hydrolases"/>
    <property type="match status" value="1"/>
</dbReference>
<dbReference type="InterPro" id="IPR002470">
    <property type="entry name" value="Peptidase_S9A"/>
</dbReference>
<dbReference type="EC" id="3.4.21.83" evidence="8"/>
<evidence type="ECO:0000256" key="4">
    <source>
        <dbReference type="ARBA" id="ARBA00022825"/>
    </source>
</evidence>
<feature type="domain" description="Peptidase S9 prolyl oligopeptidase catalytic" evidence="6">
    <location>
        <begin position="480"/>
        <end position="700"/>
    </location>
</feature>
<dbReference type="InterPro" id="IPR001375">
    <property type="entry name" value="Peptidase_S9_cat"/>
</dbReference>
<proteinExistence type="inferred from homology"/>
<dbReference type="InterPro" id="IPR023302">
    <property type="entry name" value="Pept_S9A_N"/>
</dbReference>
<accession>A0A853DDZ9</accession>
<organism evidence="8 9">
    <name type="scientific">Allobranchiibius huperziae</name>
    <dbReference type="NCBI Taxonomy" id="1874116"/>
    <lineage>
        <taxon>Bacteria</taxon>
        <taxon>Bacillati</taxon>
        <taxon>Actinomycetota</taxon>
        <taxon>Actinomycetes</taxon>
        <taxon>Micrococcales</taxon>
        <taxon>Dermacoccaceae</taxon>
        <taxon>Allobranchiibius</taxon>
    </lineage>
</organism>
<feature type="domain" description="Peptidase S9A N-terminal" evidence="7">
    <location>
        <begin position="9"/>
        <end position="422"/>
    </location>
</feature>
<dbReference type="Gene3D" id="2.130.10.120">
    <property type="entry name" value="Prolyl oligopeptidase, N-terminal domain"/>
    <property type="match status" value="1"/>
</dbReference>
<dbReference type="PANTHER" id="PTHR11757">
    <property type="entry name" value="PROTEASE FAMILY S9A OLIGOPEPTIDASE"/>
    <property type="match status" value="1"/>
</dbReference>
<feature type="region of interest" description="Disordered" evidence="5">
    <location>
        <begin position="1"/>
        <end position="21"/>
    </location>
</feature>
<dbReference type="SUPFAM" id="SSF50993">
    <property type="entry name" value="Peptidase/esterase 'gauge' domain"/>
    <property type="match status" value="1"/>
</dbReference>
<evidence type="ECO:0000313" key="9">
    <source>
        <dbReference type="Proteomes" id="UP000571817"/>
    </source>
</evidence>
<keyword evidence="3 8" id="KW-0378">Hydrolase</keyword>
<dbReference type="InterPro" id="IPR051543">
    <property type="entry name" value="Serine_Peptidase_S9A"/>
</dbReference>
<name>A0A853DDZ9_9MICO</name>
<evidence type="ECO:0000256" key="5">
    <source>
        <dbReference type="SAM" id="MobiDB-lite"/>
    </source>
</evidence>
<dbReference type="AlphaFoldDB" id="A0A853DDZ9"/>
<keyword evidence="4" id="KW-0720">Serine protease</keyword>
<dbReference type="InterPro" id="IPR029058">
    <property type="entry name" value="AB_hydrolase_fold"/>
</dbReference>